<dbReference type="Pfam" id="PF06835">
    <property type="entry name" value="LptC"/>
    <property type="match status" value="1"/>
</dbReference>
<keyword evidence="5 6" id="KW-0472">Membrane</keyword>
<name>A0A2N6CXD2_9GAMM</name>
<organism evidence="7 8">
    <name type="scientific">Sedimenticola selenatireducens</name>
    <dbReference type="NCBI Taxonomy" id="191960"/>
    <lineage>
        <taxon>Bacteria</taxon>
        <taxon>Pseudomonadati</taxon>
        <taxon>Pseudomonadota</taxon>
        <taxon>Gammaproteobacteria</taxon>
        <taxon>Chromatiales</taxon>
        <taxon>Sedimenticolaceae</taxon>
        <taxon>Sedimenticola</taxon>
    </lineage>
</organism>
<evidence type="ECO:0000256" key="4">
    <source>
        <dbReference type="ARBA" id="ARBA00022989"/>
    </source>
</evidence>
<evidence type="ECO:0000256" key="5">
    <source>
        <dbReference type="ARBA" id="ARBA00023136"/>
    </source>
</evidence>
<keyword evidence="3 6" id="KW-0812">Transmembrane</keyword>
<evidence type="ECO:0000256" key="1">
    <source>
        <dbReference type="ARBA" id="ARBA00022475"/>
    </source>
</evidence>
<proteinExistence type="predicted"/>
<dbReference type="STRING" id="1111735.GCA_000428045_04270"/>
<sequence length="189" mass="21533">MIDQKNLMIGGILLLLVAGTFWLSRQNTAEDPGYTTREHRADYYLEGVDSTLMDLSGKPGKRLVAERMTHFMDDDSTELKLPRLTLYDLDRPPWRVNSETGWLSGDGEVLLLQGAVKIDRSAALGVRPMRIRTRDLRVQPGDNYVETDAEVNVRSNKDHIDAKGMQIWLQQPIRIKLLANVRGRYEVNP</sequence>
<dbReference type="GO" id="GO:0015221">
    <property type="term" value="F:lipopolysaccharide transmembrane transporter activity"/>
    <property type="evidence" value="ECO:0007669"/>
    <property type="project" value="InterPro"/>
</dbReference>
<dbReference type="InterPro" id="IPR010664">
    <property type="entry name" value="LipoPS_assembly_LptC-rel"/>
</dbReference>
<dbReference type="Gene3D" id="2.60.450.10">
    <property type="entry name" value="Lipopolysaccharide (LPS) transport protein A like domain"/>
    <property type="match status" value="1"/>
</dbReference>
<dbReference type="GO" id="GO:0005886">
    <property type="term" value="C:plasma membrane"/>
    <property type="evidence" value="ECO:0007669"/>
    <property type="project" value="InterPro"/>
</dbReference>
<dbReference type="EMBL" id="PKUN01000009">
    <property type="protein sequence ID" value="PLX61967.1"/>
    <property type="molecule type" value="Genomic_DNA"/>
</dbReference>
<feature type="transmembrane region" description="Helical" evidence="6">
    <location>
        <begin position="7"/>
        <end position="24"/>
    </location>
</feature>
<dbReference type="PANTHER" id="PTHR37481">
    <property type="entry name" value="LIPOPOLYSACCHARIDE EXPORT SYSTEM PROTEIN LPTC"/>
    <property type="match status" value="1"/>
</dbReference>
<dbReference type="InterPro" id="IPR026265">
    <property type="entry name" value="LptC"/>
</dbReference>
<comment type="caution">
    <text evidence="7">The sequence shown here is derived from an EMBL/GenBank/DDBJ whole genome shotgun (WGS) entry which is preliminary data.</text>
</comment>
<keyword evidence="2" id="KW-0997">Cell inner membrane</keyword>
<keyword evidence="1" id="KW-1003">Cell membrane</keyword>
<dbReference type="NCBIfam" id="TIGR04409">
    <property type="entry name" value="LptC_YrbK"/>
    <property type="match status" value="1"/>
</dbReference>
<dbReference type="GO" id="GO:0017089">
    <property type="term" value="F:glycolipid transfer activity"/>
    <property type="evidence" value="ECO:0007669"/>
    <property type="project" value="TreeGrafter"/>
</dbReference>
<gene>
    <name evidence="7" type="primary">lptC</name>
    <name evidence="7" type="ORF">C0630_08110</name>
</gene>
<dbReference type="GO" id="GO:0030288">
    <property type="term" value="C:outer membrane-bounded periplasmic space"/>
    <property type="evidence" value="ECO:0007669"/>
    <property type="project" value="TreeGrafter"/>
</dbReference>
<reference evidence="7 8" key="1">
    <citation type="submission" date="2017-11" db="EMBL/GenBank/DDBJ databases">
        <title>Genome-resolved metagenomics identifies genetic mobility, metabolic interactions, and unexpected diversity in perchlorate-reducing communities.</title>
        <authorList>
            <person name="Barnum T.P."/>
            <person name="Figueroa I.A."/>
            <person name="Carlstrom C.I."/>
            <person name="Lucas L.N."/>
            <person name="Engelbrektson A.L."/>
            <person name="Coates J.D."/>
        </authorList>
    </citation>
    <scope>NUCLEOTIDE SEQUENCE [LARGE SCALE GENOMIC DNA]</scope>
    <source>
        <strain evidence="7">BM301</strain>
    </source>
</reference>
<protein>
    <submittedName>
        <fullName evidence="7">LPS export ABC transporter periplasmic protein LptC</fullName>
    </submittedName>
</protein>
<accession>A0A2N6CXD2</accession>
<evidence type="ECO:0000256" key="6">
    <source>
        <dbReference type="SAM" id="Phobius"/>
    </source>
</evidence>
<evidence type="ECO:0000256" key="3">
    <source>
        <dbReference type="ARBA" id="ARBA00022692"/>
    </source>
</evidence>
<dbReference type="PANTHER" id="PTHR37481:SF1">
    <property type="entry name" value="LIPOPOLYSACCHARIDE EXPORT SYSTEM PROTEIN LPTC"/>
    <property type="match status" value="1"/>
</dbReference>
<dbReference type="InterPro" id="IPR052363">
    <property type="entry name" value="LPS_export_LptC"/>
</dbReference>
<dbReference type="RefSeq" id="WP_051302166.1">
    <property type="nucleotide sequence ID" value="NZ_CAXXYC010000001.1"/>
</dbReference>
<keyword evidence="4 6" id="KW-1133">Transmembrane helix</keyword>
<evidence type="ECO:0000313" key="7">
    <source>
        <dbReference type="EMBL" id="PLX61967.1"/>
    </source>
</evidence>
<dbReference type="Proteomes" id="UP000235015">
    <property type="component" value="Unassembled WGS sequence"/>
</dbReference>
<evidence type="ECO:0000313" key="8">
    <source>
        <dbReference type="Proteomes" id="UP000235015"/>
    </source>
</evidence>
<evidence type="ECO:0000256" key="2">
    <source>
        <dbReference type="ARBA" id="ARBA00022519"/>
    </source>
</evidence>
<dbReference type="AlphaFoldDB" id="A0A2N6CXD2"/>